<organism evidence="2">
    <name type="scientific">Lentimicrobium saccharophilum</name>
    <dbReference type="NCBI Taxonomy" id="1678841"/>
    <lineage>
        <taxon>Bacteria</taxon>
        <taxon>Pseudomonadati</taxon>
        <taxon>Bacteroidota</taxon>
        <taxon>Bacteroidia</taxon>
        <taxon>Bacteroidales</taxon>
        <taxon>Lentimicrobiaceae</taxon>
        <taxon>Lentimicrobium</taxon>
    </lineage>
</organism>
<keyword evidence="1" id="KW-0732">Signal</keyword>
<dbReference type="InterPro" id="IPR038653">
    <property type="entry name" value="Put_CMD_sf"/>
</dbReference>
<feature type="chain" id="PRO_5006633537" evidence="1">
    <location>
        <begin position="23"/>
        <end position="308"/>
    </location>
</feature>
<proteinExistence type="predicted"/>
<dbReference type="Proteomes" id="UP000053091">
    <property type="component" value="Unassembled WGS sequence"/>
</dbReference>
<evidence type="ECO:0000256" key="1">
    <source>
        <dbReference type="SAM" id="SignalP"/>
    </source>
</evidence>
<name>A0A0S7C2P9_9BACT</name>
<evidence type="ECO:0000313" key="2">
    <source>
        <dbReference type="EMBL" id="GAP43304.1"/>
    </source>
</evidence>
<accession>A0A0S7C2P9</accession>
<sequence length="308" mass="33704">MKIMQRSKYLILILIFCISASTEEVLRAQDIPNPGFENWSGGEPDGWNTINQTFLGTTFTPVTREQSNPHGGSYSAKLETITHNIFIVGPVTMPGVLSLGEITLDILNQTGTVEGGVPVSGAPVVLRGWFRYLPSANDSCIMGIGLSRWNGTSRDTLAYAYLTIGGQNPDWEEFSLPIEYLLPEQPDTMNIMFFSSNLLTGSPVTGSKLWVDDLWLEYGTVSVNDVGLNAALRVYAVNGGEQLEIRCPGDNGGILQLVNMNGVLLEQKQLPPGETPVIIDIYGLKPAMYIVRHVNTSGLQHVVKFVKN</sequence>
<dbReference type="AlphaFoldDB" id="A0A0S7C2P9"/>
<evidence type="ECO:0000313" key="3">
    <source>
        <dbReference type="Proteomes" id="UP000053091"/>
    </source>
</evidence>
<reference evidence="2" key="1">
    <citation type="journal article" date="2015" name="Genome Announc.">
        <title>Draft Genome Sequence of Bacteroidales Strain TBC1, a Novel Isolate from a Methanogenic Wastewater Treatment System.</title>
        <authorList>
            <person name="Tourlousse D.M."/>
            <person name="Matsuura N."/>
            <person name="Sun L."/>
            <person name="Toyonaga M."/>
            <person name="Kuroda K."/>
            <person name="Ohashi A."/>
            <person name="Cruz R."/>
            <person name="Yamaguchi T."/>
            <person name="Sekiguchi Y."/>
        </authorList>
    </citation>
    <scope>NUCLEOTIDE SEQUENCE [LARGE SCALE GENOMIC DNA]</scope>
    <source>
        <strain evidence="2">TBC1</strain>
    </source>
</reference>
<dbReference type="STRING" id="1678841.TBC1_111455"/>
<feature type="signal peptide" evidence="1">
    <location>
        <begin position="1"/>
        <end position="22"/>
    </location>
</feature>
<dbReference type="EMBL" id="DF968182">
    <property type="protein sequence ID" value="GAP43304.1"/>
    <property type="molecule type" value="Genomic_DNA"/>
</dbReference>
<protein>
    <submittedName>
        <fullName evidence="2">Uncharacterized protein</fullName>
    </submittedName>
</protein>
<dbReference type="OrthoDB" id="1004098at2"/>
<keyword evidence="3" id="KW-1185">Reference proteome</keyword>
<gene>
    <name evidence="2" type="ORF">TBC1_111455</name>
</gene>
<dbReference type="RefSeq" id="WP_082189517.1">
    <property type="nucleotide sequence ID" value="NZ_DF968182.1"/>
</dbReference>
<dbReference type="Gene3D" id="2.60.120.890">
    <property type="entry name" value="BT2081, beta-jelly-roll domain"/>
    <property type="match status" value="1"/>
</dbReference>